<evidence type="ECO:0000259" key="1">
    <source>
        <dbReference type="Pfam" id="PF00535"/>
    </source>
</evidence>
<keyword evidence="3" id="KW-1185">Reference proteome</keyword>
<evidence type="ECO:0000313" key="2">
    <source>
        <dbReference type="EMBL" id="ALJ04597.1"/>
    </source>
</evidence>
<dbReference type="RefSeq" id="WP_054725651.1">
    <property type="nucleotide sequence ID" value="NZ_CP012898.1"/>
</dbReference>
<organism evidence="2 3">
    <name type="scientific">Pseudalgibacter alginicilyticus</name>
    <dbReference type="NCBI Taxonomy" id="1736674"/>
    <lineage>
        <taxon>Bacteria</taxon>
        <taxon>Pseudomonadati</taxon>
        <taxon>Bacteroidota</taxon>
        <taxon>Flavobacteriia</taxon>
        <taxon>Flavobacteriales</taxon>
        <taxon>Flavobacteriaceae</taxon>
        <taxon>Pseudalgibacter</taxon>
    </lineage>
</organism>
<dbReference type="GO" id="GO:0016758">
    <property type="term" value="F:hexosyltransferase activity"/>
    <property type="evidence" value="ECO:0007669"/>
    <property type="project" value="UniProtKB-ARBA"/>
</dbReference>
<dbReference type="AlphaFoldDB" id="A0A0P0D9L2"/>
<protein>
    <recommendedName>
        <fullName evidence="1">Glycosyltransferase 2-like domain-containing protein</fullName>
    </recommendedName>
</protein>
<feature type="domain" description="Glycosyltransferase 2-like" evidence="1">
    <location>
        <begin position="8"/>
        <end position="163"/>
    </location>
</feature>
<dbReference type="STRING" id="1736674.APS56_05340"/>
<name>A0A0P0D9L2_9FLAO</name>
<accession>A0A0P0D9L2</accession>
<dbReference type="Gene3D" id="3.90.550.10">
    <property type="entry name" value="Spore Coat Polysaccharide Biosynthesis Protein SpsA, Chain A"/>
    <property type="match status" value="1"/>
</dbReference>
<dbReference type="PATRIC" id="fig|1736674.3.peg.1095"/>
<dbReference type="Proteomes" id="UP000057981">
    <property type="component" value="Chromosome"/>
</dbReference>
<dbReference type="PANTHER" id="PTHR22916">
    <property type="entry name" value="GLYCOSYLTRANSFERASE"/>
    <property type="match status" value="1"/>
</dbReference>
<dbReference type="Pfam" id="PF00535">
    <property type="entry name" value="Glycos_transf_2"/>
    <property type="match status" value="1"/>
</dbReference>
<reference evidence="2 3" key="1">
    <citation type="submission" date="2015-10" db="EMBL/GenBank/DDBJ databases">
        <authorList>
            <person name="Gilbert D.G."/>
        </authorList>
    </citation>
    <scope>NUCLEOTIDE SEQUENCE [LARGE SCALE GENOMIC DNA]</scope>
    <source>
        <strain evidence="3">HZ-22</strain>
    </source>
</reference>
<sequence length="341" mass="39902">MSFNPVVSVIMPVFNNVLYIEEAVYSILNQTFSDFELIIIDDGSTDGTSELLKTFTDFRIKTIYFKENKGVSIATNEGFKLAKGKYIARMDGDDVSVPERLEKQVNVLNENSHIFICGGLVKYFGGSNEVIPYKEKYSEILAELLLSCSICMGASMFRRKELANYFYDETRISGEDYYFWTQVAWLGEIYNLQTVLLLYRVHDRQASTKHKSQQVLDDISIRLQLFKKLNYDTNKFSDSLVSKMLLLNQPIKVYELKLFLKWLKTLVLLNSKSKIFSDKEFGSVLNRIRRNLIFKLYFKKTNVGIDKKWRLQAFSKLPIKEMFFVIQLKIREKKKTFFKNE</sequence>
<dbReference type="EMBL" id="CP012898">
    <property type="protein sequence ID" value="ALJ04597.1"/>
    <property type="molecule type" value="Genomic_DNA"/>
</dbReference>
<gene>
    <name evidence="2" type="ORF">APS56_05340</name>
</gene>
<dbReference type="InterPro" id="IPR029044">
    <property type="entry name" value="Nucleotide-diphossugar_trans"/>
</dbReference>
<evidence type="ECO:0000313" key="3">
    <source>
        <dbReference type="Proteomes" id="UP000057981"/>
    </source>
</evidence>
<dbReference type="KEGG" id="ahz:APS56_05340"/>
<dbReference type="PANTHER" id="PTHR22916:SF3">
    <property type="entry name" value="UDP-GLCNAC:BETAGAL BETA-1,3-N-ACETYLGLUCOSAMINYLTRANSFERASE-LIKE PROTEIN 1"/>
    <property type="match status" value="1"/>
</dbReference>
<dbReference type="InterPro" id="IPR001173">
    <property type="entry name" value="Glyco_trans_2-like"/>
</dbReference>
<proteinExistence type="predicted"/>
<dbReference type="SUPFAM" id="SSF53448">
    <property type="entry name" value="Nucleotide-diphospho-sugar transferases"/>
    <property type="match status" value="1"/>
</dbReference>
<dbReference type="OrthoDB" id="6307329at2"/>